<keyword evidence="4" id="KW-1185">Reference proteome</keyword>
<feature type="compositionally biased region" description="Pro residues" evidence="1">
    <location>
        <begin position="450"/>
        <end position="464"/>
    </location>
</feature>
<feature type="compositionally biased region" description="Low complexity" evidence="1">
    <location>
        <begin position="566"/>
        <end position="576"/>
    </location>
</feature>
<feature type="compositionally biased region" description="Polar residues" evidence="1">
    <location>
        <begin position="429"/>
        <end position="440"/>
    </location>
</feature>
<dbReference type="EMBL" id="JBBPBM010000029">
    <property type="protein sequence ID" value="KAK8536071.1"/>
    <property type="molecule type" value="Genomic_DNA"/>
</dbReference>
<feature type="region of interest" description="Disordered" evidence="1">
    <location>
        <begin position="522"/>
        <end position="543"/>
    </location>
</feature>
<name>A0ABR2DF67_9ROSI</name>
<evidence type="ECO:0000313" key="4">
    <source>
        <dbReference type="Proteomes" id="UP001472677"/>
    </source>
</evidence>
<gene>
    <name evidence="3" type="ORF">V6N12_012733</name>
</gene>
<evidence type="ECO:0000313" key="3">
    <source>
        <dbReference type="EMBL" id="KAK8536071.1"/>
    </source>
</evidence>
<sequence>MLGIGEAKPTTVMLQLADRSTNGKPNCGRKTKAQLNQPAQIPASANIQADIYLTARTHNRERGKFSCPEIAGSQIRVRSASVASSKLGRQLMLPNFILTLPTHYKNPAFTFTIHFCLHLPSSCTPNSPSQKFIFLADMENSQASSPENLPTRFQNTVARTHCYNVVAQKKIWEEQGFFFDDGAENYGLETIIYKRLLNLDWFCLGRKVAQANLSWVREFYAHNATGNDTVEVRGRRIPANSATINSILDLSNNLPSIYELIGALEEEDLDNIKDQLCLPGTEWNTTGKNPGTISRPCLLPEAKLWNTFVKRNIMPTSHNQTVDRTRLLLISAIISGYRFNVHEVIAKELSDSCQNDKGILAFPYIISALCRRATVPNRPSDNFTPLRSGWKRKEYMRKMELKDATPIQLAMPTPSTNHQNPAVEPQAPTPATNIPDNPTRTPEAAASFAPTPPSPPTAHSPSPAPATEAPQPTHIMQLLNQLQRVEAWQLQMIEETKVFHNSLIQFLCFQFPDAACFFSTPPNTAPPPANSTINPSEEAGQTKPVNLSEEDIFDWQTPVIPPTTTPPAHTDNTADPSPARKRKKPAGRTIQADTSSDAADDYGATADFHVPPSNIKRQRHLHVISSNSEDDGNTEPSSSKSLAF</sequence>
<feature type="domain" description="Putative plant transposon protein" evidence="2">
    <location>
        <begin position="198"/>
        <end position="376"/>
    </location>
</feature>
<dbReference type="InterPro" id="IPR046796">
    <property type="entry name" value="Transposase_32_dom"/>
</dbReference>
<reference evidence="3 4" key="1">
    <citation type="journal article" date="2024" name="G3 (Bethesda)">
        <title>Genome assembly of Hibiscus sabdariffa L. provides insights into metabolisms of medicinal natural products.</title>
        <authorList>
            <person name="Kim T."/>
        </authorList>
    </citation>
    <scope>NUCLEOTIDE SEQUENCE [LARGE SCALE GENOMIC DNA]</scope>
    <source>
        <strain evidence="3">TK-2024</strain>
        <tissue evidence="3">Old leaves</tissue>
    </source>
</reference>
<proteinExistence type="predicted"/>
<comment type="caution">
    <text evidence="3">The sequence shown here is derived from an EMBL/GenBank/DDBJ whole genome shotgun (WGS) entry which is preliminary data.</text>
</comment>
<dbReference type="Pfam" id="PF20167">
    <property type="entry name" value="Transposase_32"/>
    <property type="match status" value="1"/>
</dbReference>
<feature type="region of interest" description="Disordered" evidence="1">
    <location>
        <begin position="557"/>
        <end position="644"/>
    </location>
</feature>
<evidence type="ECO:0000259" key="2">
    <source>
        <dbReference type="Pfam" id="PF20167"/>
    </source>
</evidence>
<accession>A0ABR2DF67</accession>
<dbReference type="Proteomes" id="UP001472677">
    <property type="component" value="Unassembled WGS sequence"/>
</dbReference>
<feature type="region of interest" description="Disordered" evidence="1">
    <location>
        <begin position="409"/>
        <end position="470"/>
    </location>
</feature>
<evidence type="ECO:0000256" key="1">
    <source>
        <dbReference type="SAM" id="MobiDB-lite"/>
    </source>
</evidence>
<feature type="compositionally biased region" description="Polar residues" evidence="1">
    <location>
        <begin position="634"/>
        <end position="644"/>
    </location>
</feature>
<organism evidence="3 4">
    <name type="scientific">Hibiscus sabdariffa</name>
    <name type="common">roselle</name>
    <dbReference type="NCBI Taxonomy" id="183260"/>
    <lineage>
        <taxon>Eukaryota</taxon>
        <taxon>Viridiplantae</taxon>
        <taxon>Streptophyta</taxon>
        <taxon>Embryophyta</taxon>
        <taxon>Tracheophyta</taxon>
        <taxon>Spermatophyta</taxon>
        <taxon>Magnoliopsida</taxon>
        <taxon>eudicotyledons</taxon>
        <taxon>Gunneridae</taxon>
        <taxon>Pentapetalae</taxon>
        <taxon>rosids</taxon>
        <taxon>malvids</taxon>
        <taxon>Malvales</taxon>
        <taxon>Malvaceae</taxon>
        <taxon>Malvoideae</taxon>
        <taxon>Hibiscus</taxon>
    </lineage>
</organism>
<protein>
    <recommendedName>
        <fullName evidence="2">Putative plant transposon protein domain-containing protein</fullName>
    </recommendedName>
</protein>